<dbReference type="InterPro" id="IPR032808">
    <property type="entry name" value="DoxX"/>
</dbReference>
<name>A0ABQ2V9W2_9ACTN</name>
<evidence type="ECO:0000256" key="5">
    <source>
        <dbReference type="ARBA" id="ARBA00022989"/>
    </source>
</evidence>
<feature type="transmembrane region" description="Helical" evidence="8">
    <location>
        <begin position="129"/>
        <end position="148"/>
    </location>
</feature>
<evidence type="ECO:0000313" key="9">
    <source>
        <dbReference type="EMBL" id="GGU73166.1"/>
    </source>
</evidence>
<evidence type="ECO:0000256" key="4">
    <source>
        <dbReference type="ARBA" id="ARBA00022692"/>
    </source>
</evidence>
<dbReference type="PANTHER" id="PTHR33452">
    <property type="entry name" value="OXIDOREDUCTASE CATD-RELATED"/>
    <property type="match status" value="1"/>
</dbReference>
<feature type="transmembrane region" description="Helical" evidence="8">
    <location>
        <begin position="85"/>
        <end position="109"/>
    </location>
</feature>
<dbReference type="InterPro" id="IPR051907">
    <property type="entry name" value="DoxX-like_oxidoreductase"/>
</dbReference>
<dbReference type="Pfam" id="PF07681">
    <property type="entry name" value="DoxX"/>
    <property type="match status" value="1"/>
</dbReference>
<keyword evidence="4 8" id="KW-0812">Transmembrane</keyword>
<dbReference type="EMBL" id="BMRP01000015">
    <property type="protein sequence ID" value="GGU73166.1"/>
    <property type="molecule type" value="Genomic_DNA"/>
</dbReference>
<dbReference type="Proteomes" id="UP000654471">
    <property type="component" value="Unassembled WGS sequence"/>
</dbReference>
<evidence type="ECO:0000256" key="1">
    <source>
        <dbReference type="ARBA" id="ARBA00004651"/>
    </source>
</evidence>
<sequence length="181" mass="18212">MERATTPTARHATAATGPSPPAVRPADVGVLLMRLPVGLLMAAHGAQKLFGLFGGHGIQATGRDFEALGYHPGAIFAGVAGASEFLGGLGVAVGLLTPLAAAALVGVMINAMVVTSPHGLWSTEDGIEYPMVITLVVLGVTLIGPGALSLDRFFPWRNGGWRAGALALVLGGVGSAIALSL</sequence>
<dbReference type="PANTHER" id="PTHR33452:SF1">
    <property type="entry name" value="INNER MEMBRANE PROTEIN YPHA-RELATED"/>
    <property type="match status" value="1"/>
</dbReference>
<evidence type="ECO:0000256" key="3">
    <source>
        <dbReference type="ARBA" id="ARBA00022475"/>
    </source>
</evidence>
<evidence type="ECO:0000256" key="6">
    <source>
        <dbReference type="ARBA" id="ARBA00023136"/>
    </source>
</evidence>
<keyword evidence="6 8" id="KW-0472">Membrane</keyword>
<evidence type="ECO:0000256" key="8">
    <source>
        <dbReference type="SAM" id="Phobius"/>
    </source>
</evidence>
<evidence type="ECO:0000256" key="7">
    <source>
        <dbReference type="SAM" id="MobiDB-lite"/>
    </source>
</evidence>
<evidence type="ECO:0008006" key="11">
    <source>
        <dbReference type="Google" id="ProtNLM"/>
    </source>
</evidence>
<feature type="region of interest" description="Disordered" evidence="7">
    <location>
        <begin position="1"/>
        <end position="21"/>
    </location>
</feature>
<comment type="similarity">
    <text evidence="2">Belongs to the DoxX family.</text>
</comment>
<feature type="compositionally biased region" description="Low complexity" evidence="7">
    <location>
        <begin position="1"/>
        <end position="16"/>
    </location>
</feature>
<gene>
    <name evidence="9" type="ORF">GCM10010211_43780</name>
</gene>
<keyword evidence="3" id="KW-1003">Cell membrane</keyword>
<proteinExistence type="inferred from homology"/>
<reference evidence="10" key="1">
    <citation type="journal article" date="2019" name="Int. J. Syst. Evol. Microbiol.">
        <title>The Global Catalogue of Microorganisms (GCM) 10K type strain sequencing project: providing services to taxonomists for standard genome sequencing and annotation.</title>
        <authorList>
            <consortium name="The Broad Institute Genomics Platform"/>
            <consortium name="The Broad Institute Genome Sequencing Center for Infectious Disease"/>
            <person name="Wu L."/>
            <person name="Ma J."/>
        </authorList>
    </citation>
    <scope>NUCLEOTIDE SEQUENCE [LARGE SCALE GENOMIC DNA]</scope>
    <source>
        <strain evidence="10">JCM 3399</strain>
    </source>
</reference>
<keyword evidence="5 8" id="KW-1133">Transmembrane helix</keyword>
<accession>A0ABQ2V9W2</accession>
<protein>
    <recommendedName>
        <fullName evidence="11">DoxX family protein</fullName>
    </recommendedName>
</protein>
<evidence type="ECO:0000313" key="10">
    <source>
        <dbReference type="Proteomes" id="UP000654471"/>
    </source>
</evidence>
<comment type="caution">
    <text evidence="9">The sequence shown here is derived from an EMBL/GenBank/DDBJ whole genome shotgun (WGS) entry which is preliminary data.</text>
</comment>
<dbReference type="RefSeq" id="WP_189302485.1">
    <property type="nucleotide sequence ID" value="NZ_BMRP01000015.1"/>
</dbReference>
<organism evidence="9 10">
    <name type="scientific">Streptomyces albospinus</name>
    <dbReference type="NCBI Taxonomy" id="285515"/>
    <lineage>
        <taxon>Bacteria</taxon>
        <taxon>Bacillati</taxon>
        <taxon>Actinomycetota</taxon>
        <taxon>Actinomycetes</taxon>
        <taxon>Kitasatosporales</taxon>
        <taxon>Streptomycetaceae</taxon>
        <taxon>Streptomyces</taxon>
    </lineage>
</organism>
<feature type="transmembrane region" description="Helical" evidence="8">
    <location>
        <begin position="160"/>
        <end position="179"/>
    </location>
</feature>
<comment type="subcellular location">
    <subcellularLocation>
        <location evidence="1">Cell membrane</location>
        <topology evidence="1">Multi-pass membrane protein</topology>
    </subcellularLocation>
</comment>
<evidence type="ECO:0000256" key="2">
    <source>
        <dbReference type="ARBA" id="ARBA00006679"/>
    </source>
</evidence>
<keyword evidence="10" id="KW-1185">Reference proteome</keyword>